<keyword evidence="2" id="KW-1133">Transmembrane helix</keyword>
<feature type="compositionally biased region" description="Polar residues" evidence="1">
    <location>
        <begin position="142"/>
        <end position="154"/>
    </location>
</feature>
<dbReference type="AlphaFoldDB" id="A0A7W5H4W9"/>
<evidence type="ECO:0008006" key="5">
    <source>
        <dbReference type="Google" id="ProtNLM"/>
    </source>
</evidence>
<reference evidence="3 4" key="1">
    <citation type="submission" date="2020-08" db="EMBL/GenBank/DDBJ databases">
        <title>Genomic Encyclopedia of Type Strains, Phase III (KMG-III): the genomes of soil and plant-associated and newly described type strains.</title>
        <authorList>
            <person name="Whitman W."/>
        </authorList>
    </citation>
    <scope>NUCLEOTIDE SEQUENCE [LARGE SCALE GENOMIC DNA]</scope>
    <source>
        <strain evidence="3 4">CECT 8075</strain>
    </source>
</reference>
<dbReference type="Proteomes" id="UP000536179">
    <property type="component" value="Unassembled WGS sequence"/>
</dbReference>
<dbReference type="PANTHER" id="PTHR37947">
    <property type="entry name" value="BLL2462 PROTEIN"/>
    <property type="match status" value="1"/>
</dbReference>
<proteinExistence type="predicted"/>
<sequence length="758" mass="83851">MIQTNMISFAWTPWTIAIAVCAVVVTAVVGVIACRRTRWRRSTIALESLRFAMVSIAAFLLGGPEWVEQFRPEEKPVVAVLWDDSASMQTRDVSAAAQSRHDAIMPLTQMDAWSSLQERADVVIEPFAETKEEPRSPVTIHPISNTSGPQTVGASRTDLDVESGELGTDLSSPLVDAARKHSHLLGVVLASDGDWNQGSAPVQAAGRLRSLGIPVFVFPVGSDTKLPDVELVSFDVPTFAILGKRVRIGFSIESSLPRDYVTTVTMTNASGGEVTKEVRVSAMGRTNDSIEFEPTSLGETSLSLSISSHPSEVRDDNNELAAPISIREEKLKVLVIESLPRWEYRYLRNALSRDPGVDVSCLLFHPGLDKRGGGNADYISDFPATKEELARYDVVFLGDVGIDDGQLTPEQCEWLRGLVSQQASGLVFMPGWQGRQFSLLDTELGDLVPVELDQSQPRGWGSRTAQHFELTELGRRSLLTKLSDTSDENLEVWGNLPGFQWHAPVLRAKPGTETLCVHQETSNRFGRLPLLVTRTFGAGKVLFMGTDGAWRWRKGVEDLYHYRFWGQVVRWMAYRRNMAQGESMRLYYSPERPQTRQTVTVNANVMEPSGEPLSKGDVTLRIVSPSNRVETIRMESGGEQWGAFSGRMTPREPGTHQLTMFCKQTGETLETSVFVQGASLEQVGKPARPEVLEEIARVTRGQVLAIDRKGDVMQWLSAMPDPPPSIRRIALWSHPIVVGCFVALLALFWIARKGVGLI</sequence>
<dbReference type="SUPFAM" id="SSF52317">
    <property type="entry name" value="Class I glutamine amidotransferase-like"/>
    <property type="match status" value="1"/>
</dbReference>
<dbReference type="EMBL" id="JACHXU010000003">
    <property type="protein sequence ID" value="MBB3205266.1"/>
    <property type="molecule type" value="Genomic_DNA"/>
</dbReference>
<keyword evidence="2" id="KW-0812">Transmembrane</keyword>
<evidence type="ECO:0000313" key="3">
    <source>
        <dbReference type="EMBL" id="MBB3205266.1"/>
    </source>
</evidence>
<feature type="transmembrane region" description="Helical" evidence="2">
    <location>
        <begin position="729"/>
        <end position="751"/>
    </location>
</feature>
<dbReference type="Gene3D" id="3.40.50.880">
    <property type="match status" value="1"/>
</dbReference>
<organism evidence="3 4">
    <name type="scientific">Aporhodopirellula rubra</name>
    <dbReference type="NCBI Taxonomy" id="980271"/>
    <lineage>
        <taxon>Bacteria</taxon>
        <taxon>Pseudomonadati</taxon>
        <taxon>Planctomycetota</taxon>
        <taxon>Planctomycetia</taxon>
        <taxon>Pirellulales</taxon>
        <taxon>Pirellulaceae</taxon>
        <taxon>Aporhodopirellula</taxon>
    </lineage>
</organism>
<evidence type="ECO:0000256" key="2">
    <source>
        <dbReference type="SAM" id="Phobius"/>
    </source>
</evidence>
<dbReference type="InterPro" id="IPR036465">
    <property type="entry name" value="vWFA_dom_sf"/>
</dbReference>
<name>A0A7W5H4W9_9BACT</name>
<dbReference type="RefSeq" id="WP_184302597.1">
    <property type="nucleotide sequence ID" value="NZ_JACHXU010000003.1"/>
</dbReference>
<dbReference type="SUPFAM" id="SSF53300">
    <property type="entry name" value="vWA-like"/>
    <property type="match status" value="1"/>
</dbReference>
<evidence type="ECO:0000313" key="4">
    <source>
        <dbReference type="Proteomes" id="UP000536179"/>
    </source>
</evidence>
<feature type="region of interest" description="Disordered" evidence="1">
    <location>
        <begin position="134"/>
        <end position="154"/>
    </location>
</feature>
<dbReference type="InterPro" id="IPR029062">
    <property type="entry name" value="Class_I_gatase-like"/>
</dbReference>
<keyword evidence="4" id="KW-1185">Reference proteome</keyword>
<accession>A0A7W5H4W9</accession>
<dbReference type="PANTHER" id="PTHR37947:SF1">
    <property type="entry name" value="BLL2462 PROTEIN"/>
    <property type="match status" value="1"/>
</dbReference>
<gene>
    <name evidence="3" type="ORF">FHS27_001066</name>
</gene>
<dbReference type="Gene3D" id="3.40.50.410">
    <property type="entry name" value="von Willebrand factor, type A domain"/>
    <property type="match status" value="1"/>
</dbReference>
<keyword evidence="2" id="KW-0472">Membrane</keyword>
<evidence type="ECO:0000256" key="1">
    <source>
        <dbReference type="SAM" id="MobiDB-lite"/>
    </source>
</evidence>
<feature type="transmembrane region" description="Helical" evidence="2">
    <location>
        <begin position="44"/>
        <end position="63"/>
    </location>
</feature>
<protein>
    <recommendedName>
        <fullName evidence="5">Membrane protein containing DUF1355</fullName>
    </recommendedName>
</protein>
<feature type="transmembrane region" description="Helical" evidence="2">
    <location>
        <begin position="12"/>
        <end position="32"/>
    </location>
</feature>
<comment type="caution">
    <text evidence="3">The sequence shown here is derived from an EMBL/GenBank/DDBJ whole genome shotgun (WGS) entry which is preliminary data.</text>
</comment>